<evidence type="ECO:0008006" key="3">
    <source>
        <dbReference type="Google" id="ProtNLM"/>
    </source>
</evidence>
<gene>
    <name evidence="1" type="ORF">B0T26DRAFT_752786</name>
</gene>
<dbReference type="GeneID" id="85328843"/>
<dbReference type="SUPFAM" id="SSF48403">
    <property type="entry name" value="Ankyrin repeat"/>
    <property type="match status" value="1"/>
</dbReference>
<reference evidence="1" key="1">
    <citation type="submission" date="2023-06" db="EMBL/GenBank/DDBJ databases">
        <title>Genome-scale phylogeny and comparative genomics of the fungal order Sordariales.</title>
        <authorList>
            <consortium name="Lawrence Berkeley National Laboratory"/>
            <person name="Hensen N."/>
            <person name="Bonometti L."/>
            <person name="Westerberg I."/>
            <person name="Brannstrom I.O."/>
            <person name="Guillou S."/>
            <person name="Cros-Aarteil S."/>
            <person name="Calhoun S."/>
            <person name="Haridas S."/>
            <person name="Kuo A."/>
            <person name="Mondo S."/>
            <person name="Pangilinan J."/>
            <person name="Riley R."/>
            <person name="LaButti K."/>
            <person name="Andreopoulos B."/>
            <person name="Lipzen A."/>
            <person name="Chen C."/>
            <person name="Yanf M."/>
            <person name="Daum C."/>
            <person name="Ng V."/>
            <person name="Clum A."/>
            <person name="Steindorff A."/>
            <person name="Ohm R."/>
            <person name="Martin F."/>
            <person name="Silar P."/>
            <person name="Natvig D."/>
            <person name="Lalanne C."/>
            <person name="Gautier V."/>
            <person name="Ament-velasquez S.L."/>
            <person name="Kruys A."/>
            <person name="Hutchinson M.I."/>
            <person name="Powell A.J."/>
            <person name="Barry K."/>
            <person name="Miller A.N."/>
            <person name="Grigoriev I.V."/>
            <person name="Debuchy R."/>
            <person name="Gladieux P."/>
            <person name="Thoren M.H."/>
            <person name="Johannesson H."/>
        </authorList>
    </citation>
    <scope>NUCLEOTIDE SEQUENCE</scope>
    <source>
        <strain evidence="1">SMH2392-1A</strain>
    </source>
</reference>
<dbReference type="Gene3D" id="1.25.40.20">
    <property type="entry name" value="Ankyrin repeat-containing domain"/>
    <property type="match status" value="1"/>
</dbReference>
<dbReference type="InterPro" id="IPR036770">
    <property type="entry name" value="Ankyrin_rpt-contain_sf"/>
</dbReference>
<sequence>MANGAKASARDFGGVTALGRACWGGDLVAAEAMLSAGADPNVPYFVQQSDTAPWPKAWFLLSDVLFTLTPQTYPGSENAFDLYRKKDRGRNRKLVTLLVKYGADQSRLGPRAKRILARILNRADKISRVVQDSDANNLNEWDYSSGKEHVEALEYNYRRVIWMDMDIEPDSEAEDGITEVGEDYETDYDFGEDERYSLW</sequence>
<protein>
    <recommendedName>
        <fullName evidence="3">Ankyrin repeat protein</fullName>
    </recommendedName>
</protein>
<comment type="caution">
    <text evidence="1">The sequence shown here is derived from an EMBL/GenBank/DDBJ whole genome shotgun (WGS) entry which is preliminary data.</text>
</comment>
<dbReference type="AlphaFoldDB" id="A0AA40DR84"/>
<name>A0AA40DR84_9PEZI</name>
<evidence type="ECO:0000313" key="1">
    <source>
        <dbReference type="EMBL" id="KAK0712565.1"/>
    </source>
</evidence>
<proteinExistence type="predicted"/>
<dbReference type="EMBL" id="JAUIRO010000005">
    <property type="protein sequence ID" value="KAK0712565.1"/>
    <property type="molecule type" value="Genomic_DNA"/>
</dbReference>
<organism evidence="1 2">
    <name type="scientific">Lasiosphaeria miniovina</name>
    <dbReference type="NCBI Taxonomy" id="1954250"/>
    <lineage>
        <taxon>Eukaryota</taxon>
        <taxon>Fungi</taxon>
        <taxon>Dikarya</taxon>
        <taxon>Ascomycota</taxon>
        <taxon>Pezizomycotina</taxon>
        <taxon>Sordariomycetes</taxon>
        <taxon>Sordariomycetidae</taxon>
        <taxon>Sordariales</taxon>
        <taxon>Lasiosphaeriaceae</taxon>
        <taxon>Lasiosphaeria</taxon>
    </lineage>
</organism>
<accession>A0AA40DR84</accession>
<dbReference type="Proteomes" id="UP001172101">
    <property type="component" value="Unassembled WGS sequence"/>
</dbReference>
<evidence type="ECO:0000313" key="2">
    <source>
        <dbReference type="Proteomes" id="UP001172101"/>
    </source>
</evidence>
<keyword evidence="2" id="KW-1185">Reference proteome</keyword>
<dbReference type="RefSeq" id="XP_060293888.1">
    <property type="nucleotide sequence ID" value="XM_060445573.1"/>
</dbReference>